<evidence type="ECO:0000313" key="2">
    <source>
        <dbReference type="EMBL" id="MBM3332554.1"/>
    </source>
</evidence>
<evidence type="ECO:0000259" key="1">
    <source>
        <dbReference type="Pfam" id="PF01370"/>
    </source>
</evidence>
<dbReference type="GO" id="GO:0005737">
    <property type="term" value="C:cytoplasm"/>
    <property type="evidence" value="ECO:0007669"/>
    <property type="project" value="TreeGrafter"/>
</dbReference>
<dbReference type="Proteomes" id="UP000779900">
    <property type="component" value="Unassembled WGS sequence"/>
</dbReference>
<dbReference type="Gene3D" id="3.40.50.720">
    <property type="entry name" value="NAD(P)-binding Rossmann-like Domain"/>
    <property type="match status" value="1"/>
</dbReference>
<protein>
    <submittedName>
        <fullName evidence="2">SDR family oxidoreductase</fullName>
    </submittedName>
</protein>
<dbReference type="GO" id="GO:0004029">
    <property type="term" value="F:aldehyde dehydrogenase (NAD+) activity"/>
    <property type="evidence" value="ECO:0007669"/>
    <property type="project" value="TreeGrafter"/>
</dbReference>
<name>A0A937XHF6_UNCW3</name>
<dbReference type="PANTHER" id="PTHR48079:SF6">
    <property type="entry name" value="NAD(P)-BINDING DOMAIN-CONTAINING PROTEIN-RELATED"/>
    <property type="match status" value="1"/>
</dbReference>
<dbReference type="InterPro" id="IPR036291">
    <property type="entry name" value="NAD(P)-bd_dom_sf"/>
</dbReference>
<organism evidence="2 3">
    <name type="scientific">candidate division WOR-3 bacterium</name>
    <dbReference type="NCBI Taxonomy" id="2052148"/>
    <lineage>
        <taxon>Bacteria</taxon>
        <taxon>Bacteria division WOR-3</taxon>
    </lineage>
</organism>
<dbReference type="EMBL" id="VGIR01000100">
    <property type="protein sequence ID" value="MBM3332554.1"/>
    <property type="molecule type" value="Genomic_DNA"/>
</dbReference>
<reference evidence="2" key="1">
    <citation type="submission" date="2019-03" db="EMBL/GenBank/DDBJ databases">
        <title>Lake Tanganyika Metagenome-Assembled Genomes (MAGs).</title>
        <authorList>
            <person name="Tran P."/>
        </authorList>
    </citation>
    <scope>NUCLEOTIDE SEQUENCE</scope>
    <source>
        <strain evidence="2">K_DeepCast_150m_m2_040</strain>
    </source>
</reference>
<gene>
    <name evidence="2" type="ORF">FJY68_12035</name>
</gene>
<sequence>MAAGSTEPVSSRSVNVVTGATGHVGNVLVRELVRRGRMVRAVVHPSETTEAIAGLDVEVVRSDVRDFHSLVAAFAGADLVYHLAGIITISGGQSKLLQEVNVLGARNAAQACLKAGVRRLVYTSSVHALEEPPPGVPVCETTDFRPEALDGDYARSKARASIEVRKTIEQGLDAVIAFPSGIVGPYDFRLSEMGHLFMDFARGRLSAYVDGAYDFVDVRDVVTGLLLAAERGRSGESYILSGERISVRDLLFLLERVTGVRARARRLPFWLARLAASFAPLYYRLRRARPRFTSYSLRVLRSNCLMDRSKAARELGYAPRALADTVKDTIDWFVATGRLRLSPSGDQ</sequence>
<dbReference type="Pfam" id="PF01370">
    <property type="entry name" value="Epimerase"/>
    <property type="match status" value="1"/>
</dbReference>
<dbReference type="AlphaFoldDB" id="A0A937XHF6"/>
<proteinExistence type="predicted"/>
<feature type="domain" description="NAD-dependent epimerase/dehydratase" evidence="1">
    <location>
        <begin position="16"/>
        <end position="238"/>
    </location>
</feature>
<dbReference type="CDD" id="cd05228">
    <property type="entry name" value="AR_FR_like_1_SDR_e"/>
    <property type="match status" value="1"/>
</dbReference>
<dbReference type="SUPFAM" id="SSF51735">
    <property type="entry name" value="NAD(P)-binding Rossmann-fold domains"/>
    <property type="match status" value="1"/>
</dbReference>
<dbReference type="InterPro" id="IPR051783">
    <property type="entry name" value="NAD(P)-dependent_oxidoreduct"/>
</dbReference>
<comment type="caution">
    <text evidence="2">The sequence shown here is derived from an EMBL/GenBank/DDBJ whole genome shotgun (WGS) entry which is preliminary data.</text>
</comment>
<dbReference type="PANTHER" id="PTHR48079">
    <property type="entry name" value="PROTEIN YEEZ"/>
    <property type="match status" value="1"/>
</dbReference>
<dbReference type="InterPro" id="IPR001509">
    <property type="entry name" value="Epimerase_deHydtase"/>
</dbReference>
<accession>A0A937XHF6</accession>
<evidence type="ECO:0000313" key="3">
    <source>
        <dbReference type="Proteomes" id="UP000779900"/>
    </source>
</evidence>